<keyword evidence="1" id="KW-0812">Transmembrane</keyword>
<geneLocation type="plasmid" evidence="2 3">
    <name>PBr_lp36</name>
</geneLocation>
<keyword evidence="1" id="KW-1133">Transmembrane helix</keyword>
<evidence type="ECO:0000256" key="1">
    <source>
        <dbReference type="SAM" id="Phobius"/>
    </source>
</evidence>
<protein>
    <submittedName>
        <fullName evidence="2">Uncharacterized protein</fullName>
    </submittedName>
</protein>
<keyword evidence="2" id="KW-0614">Plasmid</keyword>
<accession>B8F0S1</accession>
<feature type="transmembrane region" description="Helical" evidence="1">
    <location>
        <begin position="6"/>
        <end position="26"/>
    </location>
</feature>
<keyword evidence="3" id="KW-1185">Reference proteome</keyword>
<reference evidence="2 3" key="1">
    <citation type="journal article" date="2011" name="J. Bacteriol.">
        <title>Whole-genome sequences of two Borrelia afzelii and two Borrelia garinii Lyme disease agent isolates.</title>
        <authorList>
            <person name="Casjens S.R."/>
            <person name="Mongodin E.F."/>
            <person name="Qiu W.-G."/>
            <person name="Dunn J.J."/>
            <person name="Luft B.J."/>
            <person name="Fraser-Liggett C.M."/>
            <person name="Schutzer S.E."/>
        </authorList>
    </citation>
    <scope>NUCLEOTIDE SEQUENCE [LARGE SCALE GENOMIC DNA]</scope>
    <source>
        <strain evidence="2 3">PBr</strain>
    </source>
</reference>
<evidence type="ECO:0000313" key="2">
    <source>
        <dbReference type="EMBL" id="ACL34498.1"/>
    </source>
</evidence>
<keyword evidence="1" id="KW-0472">Membrane</keyword>
<name>B8F0S1_BORGR</name>
<dbReference type="AlphaFoldDB" id="B8F0S1"/>
<dbReference type="EMBL" id="CP001302">
    <property type="protein sequence ID" value="ACL34498.1"/>
    <property type="molecule type" value="Genomic_DNA"/>
</dbReference>
<evidence type="ECO:0000313" key="3">
    <source>
        <dbReference type="Proteomes" id="UP000006103"/>
    </source>
</evidence>
<dbReference type="Proteomes" id="UP000006103">
    <property type="component" value="Plasmid PBr_lp36"/>
</dbReference>
<sequence>MFCLGFAFNTILISLYFYTYIFYCFYKNFIFKKIFINYNINIIRK</sequence>
<gene>
    <name evidence="2" type="ORF">BGAPBR_K0038</name>
</gene>
<organism evidence="2 3">
    <name type="scientific">Borreliella garinii PBr</name>
    <dbReference type="NCBI Taxonomy" id="498743"/>
    <lineage>
        <taxon>Bacteria</taxon>
        <taxon>Pseudomonadati</taxon>
        <taxon>Spirochaetota</taxon>
        <taxon>Spirochaetia</taxon>
        <taxon>Spirochaetales</taxon>
        <taxon>Borreliaceae</taxon>
        <taxon>Borreliella</taxon>
    </lineage>
</organism>
<proteinExistence type="predicted"/>